<keyword evidence="10" id="KW-1015">Disulfide bond</keyword>
<dbReference type="InterPro" id="IPR037176">
    <property type="entry name" value="Osmotin/thaumatin-like_sf"/>
</dbReference>
<dbReference type="GO" id="GO:0000272">
    <property type="term" value="P:polysaccharide catabolic process"/>
    <property type="evidence" value="ECO:0007669"/>
    <property type="project" value="UniProtKB-KW"/>
</dbReference>
<evidence type="ECO:0000256" key="4">
    <source>
        <dbReference type="ARBA" id="ARBA00010607"/>
    </source>
</evidence>
<comment type="subcellular location">
    <subcellularLocation>
        <location evidence="2">Secreted</location>
    </subcellularLocation>
</comment>
<dbReference type="FunFam" id="2.60.110.10:FF:000003">
    <property type="entry name" value="Thaumatin I"/>
    <property type="match status" value="1"/>
</dbReference>
<gene>
    <name evidence="16" type="ORF">L484_020224</name>
</gene>
<evidence type="ECO:0000256" key="2">
    <source>
        <dbReference type="ARBA" id="ARBA00004613"/>
    </source>
</evidence>
<dbReference type="InterPro" id="IPR050542">
    <property type="entry name" value="Glycosyl_Hydrlase18_Chitinase"/>
</dbReference>
<evidence type="ECO:0000256" key="10">
    <source>
        <dbReference type="ARBA" id="ARBA00023157"/>
    </source>
</evidence>
<keyword evidence="6" id="KW-0964">Secreted</keyword>
<dbReference type="PRINTS" id="PR00347">
    <property type="entry name" value="THAUMATIN"/>
</dbReference>
<dbReference type="InterPro" id="IPR001223">
    <property type="entry name" value="Glyco_hydro18_cat"/>
</dbReference>
<comment type="similarity">
    <text evidence="4">Belongs to the thaumatin family.</text>
</comment>
<dbReference type="GO" id="GO:0008843">
    <property type="term" value="F:endochitinase activity"/>
    <property type="evidence" value="ECO:0007669"/>
    <property type="project" value="UniProtKB-EC"/>
</dbReference>
<evidence type="ECO:0000259" key="15">
    <source>
        <dbReference type="PROSITE" id="PS51910"/>
    </source>
</evidence>
<dbReference type="PANTHER" id="PTHR45708:SF22">
    <property type="entry name" value="ACIDIC ENDOCHITINASE"/>
    <property type="match status" value="1"/>
</dbReference>
<evidence type="ECO:0000256" key="8">
    <source>
        <dbReference type="ARBA" id="ARBA00022801"/>
    </source>
</evidence>
<dbReference type="PANTHER" id="PTHR45708">
    <property type="entry name" value="ENDOCHITINASE"/>
    <property type="match status" value="1"/>
</dbReference>
<reference evidence="17" key="1">
    <citation type="submission" date="2013-01" db="EMBL/GenBank/DDBJ databases">
        <title>Draft Genome Sequence of a Mulberry Tree, Morus notabilis C.K. Schneid.</title>
        <authorList>
            <person name="He N."/>
            <person name="Zhao S."/>
        </authorList>
    </citation>
    <scope>NUCLEOTIDE SEQUENCE</scope>
</reference>
<dbReference type="Gene3D" id="3.20.20.80">
    <property type="entry name" value="Glycosidases"/>
    <property type="match status" value="1"/>
</dbReference>
<dbReference type="EC" id="3.2.1.14" evidence="5"/>
<dbReference type="OrthoDB" id="6020543at2759"/>
<evidence type="ECO:0000256" key="1">
    <source>
        <dbReference type="ARBA" id="ARBA00000822"/>
    </source>
</evidence>
<evidence type="ECO:0000256" key="3">
    <source>
        <dbReference type="ARBA" id="ARBA00009121"/>
    </source>
</evidence>
<dbReference type="SMR" id="W9RM61"/>
<name>W9RM61_9ROSA</name>
<dbReference type="AlphaFoldDB" id="W9RM61"/>
<evidence type="ECO:0000256" key="9">
    <source>
        <dbReference type="ARBA" id="ARBA00023024"/>
    </source>
</evidence>
<keyword evidence="7 14" id="KW-0732">Signal</keyword>
<comment type="similarity">
    <text evidence="3">Belongs to the glycosyl hydrolase 18 family. Chitinase class II subfamily.</text>
</comment>
<evidence type="ECO:0000313" key="17">
    <source>
        <dbReference type="Proteomes" id="UP000030645"/>
    </source>
</evidence>
<comment type="catalytic activity">
    <reaction evidence="1">
        <text>Random endo-hydrolysis of N-acetyl-beta-D-glucosaminide (1-&gt;4)-beta-linkages in chitin and chitodextrins.</text>
        <dbReference type="EC" id="3.2.1.14"/>
    </reaction>
</comment>
<evidence type="ECO:0000256" key="6">
    <source>
        <dbReference type="ARBA" id="ARBA00022525"/>
    </source>
</evidence>
<keyword evidence="12" id="KW-0326">Glycosidase</keyword>
<dbReference type="SMART" id="SM00205">
    <property type="entry name" value="THN"/>
    <property type="match status" value="1"/>
</dbReference>
<keyword evidence="17" id="KW-1185">Reference proteome</keyword>
<dbReference type="EMBL" id="KE345280">
    <property type="protein sequence ID" value="EXB97674.1"/>
    <property type="molecule type" value="Genomic_DNA"/>
</dbReference>
<evidence type="ECO:0000313" key="16">
    <source>
        <dbReference type="EMBL" id="EXB97674.1"/>
    </source>
</evidence>
<dbReference type="PROSITE" id="PS51367">
    <property type="entry name" value="THAUMATIN_2"/>
    <property type="match status" value="1"/>
</dbReference>
<sequence length="508" mass="54848">MGLIQNLLNVFSFLLILTLSFASSRATQIEILNNCTYTVWAAANPGGGKQLKQGETYTLSNITSSGRIWGRTKCAFDREGHGKCESGDCEGRLHCQANGRAPNTLAQYSLNQRNNDVFYISVVEGFNIPMEFSVSPSSPPSSSSNCSNAISECTADVNGACPMELRDPAGCNNPCTVFRNNQFCCNSGMSICKPTSYSEFFKDLCQDAFTFPYDFDQRNTCPTGTNYNVVFCPSQSTKTGMIIVYWGQSGNEGSLADTCATGNYGVVNIAFLNTFGSGQTPSLNLAGHCDPTTNGCTRLSNDVKACQSKGIKVMLSIGGGVGSYNLSSAEDARVIADYLWNNFLGGQSDSRPLGDAVLDGIDFDIVGGTTRYWDELAKALIAYSQQMNKVYLCASPQCPFPDAWLGSALNTGLFDFLSVQFYNNPPCEYSGNAQDLKSYWSKWMSIPAGQIFLGLPASPEASGSGYIPPDVLSSKVLPSIKRSPKYGGVTLWSKQYDNGYSSAIKPNV</sequence>
<dbReference type="eggNOG" id="KOG4701">
    <property type="taxonomic scope" value="Eukaryota"/>
</dbReference>
<dbReference type="FunFam" id="3.20.20.80:FF:000015">
    <property type="entry name" value="Acidic endochitinase SE2"/>
    <property type="match status" value="1"/>
</dbReference>
<keyword evidence="11" id="KW-0119">Carbohydrate metabolism</keyword>
<dbReference type="Proteomes" id="UP000030645">
    <property type="component" value="Unassembled WGS sequence"/>
</dbReference>
<dbReference type="SUPFAM" id="SSF51445">
    <property type="entry name" value="(Trans)glycosidases"/>
    <property type="match status" value="1"/>
</dbReference>
<feature type="chain" id="PRO_5004932663" description="chitinase" evidence="14">
    <location>
        <begin position="27"/>
        <end position="508"/>
    </location>
</feature>
<protein>
    <recommendedName>
        <fullName evidence="5">chitinase</fullName>
        <ecNumber evidence="5">3.2.1.14</ecNumber>
    </recommendedName>
</protein>
<feature type="domain" description="GH18" evidence="15">
    <location>
        <begin position="240"/>
        <end position="508"/>
    </location>
</feature>
<evidence type="ECO:0000256" key="14">
    <source>
        <dbReference type="SAM" id="SignalP"/>
    </source>
</evidence>
<feature type="signal peptide" evidence="14">
    <location>
        <begin position="1"/>
        <end position="26"/>
    </location>
</feature>
<dbReference type="KEGG" id="mnt:21403131"/>
<dbReference type="CDD" id="cd02877">
    <property type="entry name" value="GH18_hevamine_XipI_class_III"/>
    <property type="match status" value="1"/>
</dbReference>
<dbReference type="Pfam" id="PF00704">
    <property type="entry name" value="Glyco_hydro_18"/>
    <property type="match status" value="1"/>
</dbReference>
<evidence type="ECO:0000256" key="7">
    <source>
        <dbReference type="ARBA" id="ARBA00022729"/>
    </source>
</evidence>
<dbReference type="InterPro" id="IPR001938">
    <property type="entry name" value="Thaumatin"/>
</dbReference>
<keyword evidence="8" id="KW-0378">Hydrolase</keyword>
<organism evidence="16 17">
    <name type="scientific">Morus notabilis</name>
    <dbReference type="NCBI Taxonomy" id="981085"/>
    <lineage>
        <taxon>Eukaryota</taxon>
        <taxon>Viridiplantae</taxon>
        <taxon>Streptophyta</taxon>
        <taxon>Embryophyta</taxon>
        <taxon>Tracheophyta</taxon>
        <taxon>Spermatophyta</taxon>
        <taxon>Magnoliopsida</taxon>
        <taxon>eudicotyledons</taxon>
        <taxon>Gunneridae</taxon>
        <taxon>Pentapetalae</taxon>
        <taxon>rosids</taxon>
        <taxon>fabids</taxon>
        <taxon>Rosales</taxon>
        <taxon>Moraceae</taxon>
        <taxon>Moreae</taxon>
        <taxon>Morus</taxon>
    </lineage>
</organism>
<dbReference type="PROSITE" id="PS51910">
    <property type="entry name" value="GH18_2"/>
    <property type="match status" value="1"/>
</dbReference>
<dbReference type="GO" id="GO:0005576">
    <property type="term" value="C:extracellular region"/>
    <property type="evidence" value="ECO:0007669"/>
    <property type="project" value="UniProtKB-SubCell"/>
</dbReference>
<evidence type="ECO:0000256" key="13">
    <source>
        <dbReference type="ARBA" id="ARBA00023326"/>
    </source>
</evidence>
<dbReference type="Gene3D" id="2.60.110.10">
    <property type="entry name" value="Thaumatin"/>
    <property type="match status" value="1"/>
</dbReference>
<evidence type="ECO:0000256" key="11">
    <source>
        <dbReference type="ARBA" id="ARBA00023277"/>
    </source>
</evidence>
<evidence type="ECO:0000256" key="12">
    <source>
        <dbReference type="ARBA" id="ARBA00023295"/>
    </source>
</evidence>
<dbReference type="InterPro" id="IPR045321">
    <property type="entry name" value="Cts1-like"/>
</dbReference>
<dbReference type="STRING" id="981085.W9RM61"/>
<evidence type="ECO:0000256" key="5">
    <source>
        <dbReference type="ARBA" id="ARBA00012729"/>
    </source>
</evidence>
<proteinExistence type="inferred from homology"/>
<dbReference type="InterPro" id="IPR017853">
    <property type="entry name" value="GH"/>
</dbReference>
<keyword evidence="13" id="KW-0624">Polysaccharide degradation</keyword>
<keyword evidence="9" id="KW-0146">Chitin degradation</keyword>
<dbReference type="GO" id="GO:0006032">
    <property type="term" value="P:chitin catabolic process"/>
    <property type="evidence" value="ECO:0007669"/>
    <property type="project" value="UniProtKB-KW"/>
</dbReference>
<dbReference type="Pfam" id="PF00314">
    <property type="entry name" value="Thaumatin"/>
    <property type="match status" value="1"/>
</dbReference>
<accession>W9RM61</accession>
<dbReference type="SUPFAM" id="SSF49870">
    <property type="entry name" value="Osmotin, thaumatin-like protein"/>
    <property type="match status" value="1"/>
</dbReference>